<name>A0AA46AER0_9BACL</name>
<proteinExistence type="predicted"/>
<keyword evidence="2" id="KW-1185">Reference proteome</keyword>
<evidence type="ECO:0000313" key="1">
    <source>
        <dbReference type="EMBL" id="SMP14132.1"/>
    </source>
</evidence>
<protein>
    <submittedName>
        <fullName evidence="1">Uncharacterized protein</fullName>
    </submittedName>
</protein>
<comment type="caution">
    <text evidence="1">The sequence shown here is derived from an EMBL/GenBank/DDBJ whole genome shotgun (WGS) entry which is preliminary data.</text>
</comment>
<evidence type="ECO:0000313" key="2">
    <source>
        <dbReference type="Proteomes" id="UP001157946"/>
    </source>
</evidence>
<reference evidence="1" key="1">
    <citation type="submission" date="2017-05" db="EMBL/GenBank/DDBJ databases">
        <authorList>
            <person name="Varghese N."/>
            <person name="Submissions S."/>
        </authorList>
    </citation>
    <scope>NUCLEOTIDE SEQUENCE</scope>
    <source>
        <strain evidence="1">DSM 45262</strain>
    </source>
</reference>
<dbReference type="AlphaFoldDB" id="A0AA46AER0"/>
<dbReference type="Proteomes" id="UP001157946">
    <property type="component" value="Unassembled WGS sequence"/>
</dbReference>
<accession>A0AA46AER0</accession>
<gene>
    <name evidence="1" type="ORF">SAMN06265361_102539</name>
</gene>
<sequence>MIEKHIGKTKIVIIPPNISDEENDQRWSDVRSLVVSILQSNLKKEAS</sequence>
<dbReference type="RefSeq" id="WP_189318871.1">
    <property type="nucleotide sequence ID" value="NZ_FXTU01000002.1"/>
</dbReference>
<dbReference type="EMBL" id="FXTU01000002">
    <property type="protein sequence ID" value="SMP14132.1"/>
    <property type="molecule type" value="Genomic_DNA"/>
</dbReference>
<organism evidence="1 2">
    <name type="scientific">Laceyella tengchongensis</name>
    <dbReference type="NCBI Taxonomy" id="574699"/>
    <lineage>
        <taxon>Bacteria</taxon>
        <taxon>Bacillati</taxon>
        <taxon>Bacillota</taxon>
        <taxon>Bacilli</taxon>
        <taxon>Bacillales</taxon>
        <taxon>Thermoactinomycetaceae</taxon>
        <taxon>Laceyella</taxon>
    </lineage>
</organism>